<evidence type="ECO:0000256" key="1">
    <source>
        <dbReference type="SAM" id="Phobius"/>
    </source>
</evidence>
<dbReference type="AlphaFoldDB" id="A0A8I0DQ82"/>
<keyword evidence="3" id="KW-1185">Reference proteome</keyword>
<protein>
    <submittedName>
        <fullName evidence="2">DUF368 domain-containing protein</fullName>
    </submittedName>
</protein>
<dbReference type="Pfam" id="PF04018">
    <property type="entry name" value="VCA0040-like"/>
    <property type="match status" value="1"/>
</dbReference>
<dbReference type="EMBL" id="JACOOQ010000021">
    <property type="protein sequence ID" value="MBC5641006.1"/>
    <property type="molecule type" value="Genomic_DNA"/>
</dbReference>
<dbReference type="Proteomes" id="UP000662088">
    <property type="component" value="Unassembled WGS sequence"/>
</dbReference>
<feature type="transmembrane region" description="Helical" evidence="1">
    <location>
        <begin position="55"/>
        <end position="78"/>
    </location>
</feature>
<feature type="transmembrane region" description="Helical" evidence="1">
    <location>
        <begin position="238"/>
        <end position="259"/>
    </location>
</feature>
<organism evidence="2 3">
    <name type="scientific">Clostridium lentum</name>
    <dbReference type="NCBI Taxonomy" id="2763037"/>
    <lineage>
        <taxon>Bacteria</taxon>
        <taxon>Bacillati</taxon>
        <taxon>Bacillota</taxon>
        <taxon>Clostridia</taxon>
        <taxon>Eubacteriales</taxon>
        <taxon>Clostridiaceae</taxon>
        <taxon>Clostridium</taxon>
    </lineage>
</organism>
<gene>
    <name evidence="2" type="ORF">H8R92_11395</name>
</gene>
<feature type="transmembrane region" description="Helical" evidence="1">
    <location>
        <begin position="179"/>
        <end position="198"/>
    </location>
</feature>
<comment type="caution">
    <text evidence="2">The sequence shown here is derived from an EMBL/GenBank/DDBJ whole genome shotgun (WGS) entry which is preliminary data.</text>
</comment>
<keyword evidence="1" id="KW-0812">Transmembrane</keyword>
<feature type="transmembrane region" description="Helical" evidence="1">
    <location>
        <begin position="84"/>
        <end position="103"/>
    </location>
</feature>
<evidence type="ECO:0000313" key="2">
    <source>
        <dbReference type="EMBL" id="MBC5641006.1"/>
    </source>
</evidence>
<name>A0A8I0DQ82_9CLOT</name>
<feature type="transmembrane region" description="Helical" evidence="1">
    <location>
        <begin position="115"/>
        <end position="134"/>
    </location>
</feature>
<reference evidence="2" key="1">
    <citation type="submission" date="2020-08" db="EMBL/GenBank/DDBJ databases">
        <title>Genome public.</title>
        <authorList>
            <person name="Liu C."/>
            <person name="Sun Q."/>
        </authorList>
    </citation>
    <scope>NUCLEOTIDE SEQUENCE</scope>
    <source>
        <strain evidence="2">NSJ-42</strain>
    </source>
</reference>
<keyword evidence="1" id="KW-1133">Transmembrane helix</keyword>
<sequence>MIILNFIRGFCMALADSVPGVSGGTIAFILGFYDDFINSLNTLVSKDPWEEKKKALIFLIKLGFGWVVGLGLSVVFLSSIFNDHIYAISSLFTGLIIVAIPMIIKQEKDSIIGQYKNIIFTIIGITIVALITYFNPASGSEGGLNLSVSGLSIGLGIFVFVAGMIAISAMVLPGISGSTLLLIFGLYTGIINAIKEFLTFNFEYVPVLVIFGLGVITGIVSTIKIIKIELKRHRSQMIYLILGLMIGSLYAVFMGPTTLEVAKPAMTLSTFSFIYFIIGGAILLGLEKGKDLLEKKAK</sequence>
<feature type="transmembrane region" description="Helical" evidence="1">
    <location>
        <begin position="265"/>
        <end position="286"/>
    </location>
</feature>
<feature type="transmembrane region" description="Helical" evidence="1">
    <location>
        <begin position="204"/>
        <end position="226"/>
    </location>
</feature>
<feature type="transmembrane region" description="Helical" evidence="1">
    <location>
        <begin position="146"/>
        <end position="172"/>
    </location>
</feature>
<dbReference type="PANTHER" id="PTHR37308:SF1">
    <property type="entry name" value="POLYPRENYL-PHOSPHATE TRANSPORTER"/>
    <property type="match status" value="1"/>
</dbReference>
<keyword evidence="1" id="KW-0472">Membrane</keyword>
<dbReference type="PANTHER" id="PTHR37308">
    <property type="entry name" value="INTEGRAL MEMBRANE PROTEIN"/>
    <property type="match status" value="1"/>
</dbReference>
<accession>A0A8I0DQ82</accession>
<dbReference type="RefSeq" id="WP_186835500.1">
    <property type="nucleotide sequence ID" value="NZ_JACOOQ010000021.1"/>
</dbReference>
<evidence type="ECO:0000313" key="3">
    <source>
        <dbReference type="Proteomes" id="UP000662088"/>
    </source>
</evidence>
<dbReference type="InterPro" id="IPR007163">
    <property type="entry name" value="VCA0040-like"/>
</dbReference>
<proteinExistence type="predicted"/>